<dbReference type="eggNOG" id="COG0745">
    <property type="taxonomic scope" value="Bacteria"/>
</dbReference>
<accession>C0BXI5</accession>
<gene>
    <name evidence="8" type="ORF">CLOHYLEM_04522</name>
</gene>
<dbReference type="Pfam" id="PF00486">
    <property type="entry name" value="Trans_reg_C"/>
    <property type="match status" value="1"/>
</dbReference>
<feature type="domain" description="OmpR/PhoB-type" evidence="7">
    <location>
        <begin position="135"/>
        <end position="237"/>
    </location>
</feature>
<comment type="caution">
    <text evidence="8">The sequence shown here is derived from an EMBL/GenBank/DDBJ whole genome shotgun (WGS) entry which is preliminary data.</text>
</comment>
<dbReference type="InterPro" id="IPR036388">
    <property type="entry name" value="WH-like_DNA-bd_sf"/>
</dbReference>
<keyword evidence="5" id="KW-0804">Transcription</keyword>
<keyword evidence="3" id="KW-0805">Transcription regulation</keyword>
<dbReference type="OrthoDB" id="1976376at2"/>
<dbReference type="STRING" id="553973.CLOHYLEM_04522"/>
<dbReference type="GO" id="GO:0000976">
    <property type="term" value="F:transcription cis-regulatory region binding"/>
    <property type="evidence" value="ECO:0007669"/>
    <property type="project" value="TreeGrafter"/>
</dbReference>
<dbReference type="RefSeq" id="WP_006441854.1">
    <property type="nucleotide sequence ID" value="NZ_CP036524.1"/>
</dbReference>
<evidence type="ECO:0000256" key="4">
    <source>
        <dbReference type="ARBA" id="ARBA00023125"/>
    </source>
</evidence>
<dbReference type="InterPro" id="IPR039420">
    <property type="entry name" value="WalR-like"/>
</dbReference>
<reference evidence="8" key="1">
    <citation type="submission" date="2009-02" db="EMBL/GenBank/DDBJ databases">
        <authorList>
            <person name="Fulton L."/>
            <person name="Clifton S."/>
            <person name="Fulton B."/>
            <person name="Xu J."/>
            <person name="Minx P."/>
            <person name="Pepin K.H."/>
            <person name="Johnson M."/>
            <person name="Bhonagiri V."/>
            <person name="Nash W.E."/>
            <person name="Mardis E.R."/>
            <person name="Wilson R.K."/>
        </authorList>
    </citation>
    <scope>NUCLEOTIDE SEQUENCE [LARGE SCALE GENOMIC DNA]</scope>
    <source>
        <strain evidence="8">DSM 15053</strain>
    </source>
</reference>
<dbReference type="SUPFAM" id="SSF46894">
    <property type="entry name" value="C-terminal effector domain of the bipartite response regulators"/>
    <property type="match status" value="1"/>
</dbReference>
<evidence type="ECO:0000256" key="1">
    <source>
        <dbReference type="ARBA" id="ARBA00022553"/>
    </source>
</evidence>
<dbReference type="HOGENOM" id="CLU_1213079_0_0_9"/>
<keyword evidence="2" id="KW-0902">Two-component regulatory system</keyword>
<dbReference type="Gene3D" id="1.10.10.10">
    <property type="entry name" value="Winged helix-like DNA-binding domain superfamily/Winged helix DNA-binding domain"/>
    <property type="match status" value="1"/>
</dbReference>
<protein>
    <submittedName>
        <fullName evidence="8">Transcriptional regulatory protein, C-terminal domain protein</fullName>
    </submittedName>
</protein>
<sequence length="237" mass="27551">MNNTVLAIGYSANDQDKERTYWKNYDIELDFASDISSAVEKLRHTNYIRISICSGELSHAFLELLRSSQAILWKFVIFDISENGRQADERFFIQLNEGKKEEWLQSVLEGQTNSVILTHSPGFSRMPGFENDAIQPLTEIREGALYFCWEQRLVSVHGQIIELAAKEFDILALLISHPRRVFTYEMIMDLVWKEDYTYYSRKAVNNHVSNLRKKLKVAPDVPDYIKSVHSVGYKFMP</sequence>
<dbReference type="GO" id="GO:0032993">
    <property type="term" value="C:protein-DNA complex"/>
    <property type="evidence" value="ECO:0007669"/>
    <property type="project" value="TreeGrafter"/>
</dbReference>
<feature type="DNA-binding region" description="OmpR/PhoB-type" evidence="6">
    <location>
        <begin position="135"/>
        <end position="237"/>
    </location>
</feature>
<dbReference type="CDD" id="cd00383">
    <property type="entry name" value="trans_reg_C"/>
    <property type="match status" value="1"/>
</dbReference>
<dbReference type="EMBL" id="ABYI02000012">
    <property type="protein sequence ID" value="EEG75292.1"/>
    <property type="molecule type" value="Genomic_DNA"/>
</dbReference>
<proteinExistence type="predicted"/>
<evidence type="ECO:0000256" key="2">
    <source>
        <dbReference type="ARBA" id="ARBA00023012"/>
    </source>
</evidence>
<dbReference type="PANTHER" id="PTHR48111:SF1">
    <property type="entry name" value="TWO-COMPONENT RESPONSE REGULATOR ORR33"/>
    <property type="match status" value="1"/>
</dbReference>
<dbReference type="SMART" id="SM00862">
    <property type="entry name" value="Trans_reg_C"/>
    <property type="match status" value="1"/>
</dbReference>
<dbReference type="AlphaFoldDB" id="C0BXI5"/>
<organism evidence="8 9">
    <name type="scientific">[Clostridium] hylemonae DSM 15053</name>
    <dbReference type="NCBI Taxonomy" id="553973"/>
    <lineage>
        <taxon>Bacteria</taxon>
        <taxon>Bacillati</taxon>
        <taxon>Bacillota</taxon>
        <taxon>Clostridia</taxon>
        <taxon>Lachnospirales</taxon>
        <taxon>Lachnospiraceae</taxon>
    </lineage>
</organism>
<dbReference type="PANTHER" id="PTHR48111">
    <property type="entry name" value="REGULATOR OF RPOS"/>
    <property type="match status" value="1"/>
</dbReference>
<evidence type="ECO:0000313" key="9">
    <source>
        <dbReference type="Proteomes" id="UP000004893"/>
    </source>
</evidence>
<evidence type="ECO:0000313" key="8">
    <source>
        <dbReference type="EMBL" id="EEG75292.1"/>
    </source>
</evidence>
<evidence type="ECO:0000259" key="7">
    <source>
        <dbReference type="PROSITE" id="PS51755"/>
    </source>
</evidence>
<dbReference type="GO" id="GO:0006355">
    <property type="term" value="P:regulation of DNA-templated transcription"/>
    <property type="evidence" value="ECO:0007669"/>
    <property type="project" value="InterPro"/>
</dbReference>
<dbReference type="PROSITE" id="PS51755">
    <property type="entry name" value="OMPR_PHOB"/>
    <property type="match status" value="1"/>
</dbReference>
<reference evidence="8" key="2">
    <citation type="submission" date="2013-06" db="EMBL/GenBank/DDBJ databases">
        <title>Draft genome sequence of Clostridium hylemonae (DSM 15053).</title>
        <authorList>
            <person name="Sudarsanam P."/>
            <person name="Ley R."/>
            <person name="Guruge J."/>
            <person name="Turnbaugh P.J."/>
            <person name="Mahowald M."/>
            <person name="Liep D."/>
            <person name="Gordon J."/>
        </authorList>
    </citation>
    <scope>NUCLEOTIDE SEQUENCE</scope>
    <source>
        <strain evidence="8">DSM 15053</strain>
    </source>
</reference>
<dbReference type="GO" id="GO:0005829">
    <property type="term" value="C:cytosol"/>
    <property type="evidence" value="ECO:0007669"/>
    <property type="project" value="TreeGrafter"/>
</dbReference>
<dbReference type="InterPro" id="IPR016032">
    <property type="entry name" value="Sig_transdc_resp-reg_C-effctor"/>
</dbReference>
<keyword evidence="1" id="KW-0597">Phosphoprotein</keyword>
<evidence type="ECO:0000256" key="6">
    <source>
        <dbReference type="PROSITE-ProRule" id="PRU01091"/>
    </source>
</evidence>
<name>C0BXI5_9FIRM</name>
<evidence type="ECO:0000256" key="3">
    <source>
        <dbReference type="ARBA" id="ARBA00023015"/>
    </source>
</evidence>
<keyword evidence="9" id="KW-1185">Reference proteome</keyword>
<dbReference type="GO" id="GO:0000156">
    <property type="term" value="F:phosphorelay response regulator activity"/>
    <property type="evidence" value="ECO:0007669"/>
    <property type="project" value="TreeGrafter"/>
</dbReference>
<keyword evidence="4 6" id="KW-0238">DNA-binding</keyword>
<evidence type="ECO:0000256" key="5">
    <source>
        <dbReference type="ARBA" id="ARBA00023163"/>
    </source>
</evidence>
<dbReference type="Proteomes" id="UP000004893">
    <property type="component" value="Unassembled WGS sequence"/>
</dbReference>
<dbReference type="InterPro" id="IPR001867">
    <property type="entry name" value="OmpR/PhoB-type_DNA-bd"/>
</dbReference>